<name>A0A9P6KEC5_9FUNG</name>
<evidence type="ECO:0000313" key="3">
    <source>
        <dbReference type="Proteomes" id="UP000780801"/>
    </source>
</evidence>
<feature type="compositionally biased region" description="Polar residues" evidence="1">
    <location>
        <begin position="347"/>
        <end position="366"/>
    </location>
</feature>
<reference evidence="2" key="1">
    <citation type="journal article" date="2020" name="Fungal Divers.">
        <title>Resolving the Mortierellaceae phylogeny through synthesis of multi-gene phylogenetics and phylogenomics.</title>
        <authorList>
            <person name="Vandepol N."/>
            <person name="Liber J."/>
            <person name="Desiro A."/>
            <person name="Na H."/>
            <person name="Kennedy M."/>
            <person name="Barry K."/>
            <person name="Grigoriev I.V."/>
            <person name="Miller A.N."/>
            <person name="O'Donnell K."/>
            <person name="Stajich J.E."/>
            <person name="Bonito G."/>
        </authorList>
    </citation>
    <scope>NUCLEOTIDE SEQUENCE</scope>
    <source>
        <strain evidence="2">KOD1015</strain>
    </source>
</reference>
<feature type="compositionally biased region" description="Basic and acidic residues" evidence="1">
    <location>
        <begin position="398"/>
        <end position="407"/>
    </location>
</feature>
<sequence>MDSCSSSSSFASSSTADNAAASGATMGKSDNPNPIGQPAPVSRKPTAASIGTRSLLKPLKGCTTEGLGNLKESEQHRNRNPGRGIPIGLPTFAENAPTATTTTPAATALDPFTAPFSFDNHTAPERSDPAKTGGAKEQTNGGVTILRIKRRRNEEPLDALVLQAQAEKLSGKRQRVTSEGSSTTEASKDTDQQSTVTVFRLATTVNETSFKDPAQSTQLRDRITRLTESSSSQQRNRLSKRYTAEFGERVLERREELAHAKRAETRMARYRVINRNRFGSDPSEKAPPVVKSSLEAQAEAALDVFSVFDAVKEEEPKSKEQLMRESEESDIVCNLLPMVREYLAVSEKTTGPKSSTESPTTRSSLRMSGLDNTKKADDNDDDDEDYVYDIYYKDNNAESYRESEHRAIGSLSDDDFDDSDSNAEDYYQNDYPDEEFSDGYDPYALSDSDNDEYMY</sequence>
<feature type="region of interest" description="Disordered" evidence="1">
    <location>
        <begin position="166"/>
        <end position="194"/>
    </location>
</feature>
<dbReference type="EMBL" id="JAABOA010001403">
    <property type="protein sequence ID" value="KAF9581620.1"/>
    <property type="molecule type" value="Genomic_DNA"/>
</dbReference>
<dbReference type="PANTHER" id="PTHR31196:SF2">
    <property type="entry name" value="RNA POLYMERASE II NUCLEAR LOCALIZATION PROTEIN SLC7A6OS-RELATED"/>
    <property type="match status" value="1"/>
</dbReference>
<dbReference type="PANTHER" id="PTHR31196">
    <property type="entry name" value="RNA POLYMERASE II NUCLEAR LOCALIZATION PROTEIN SLC7A6OS-RELATED"/>
    <property type="match status" value="1"/>
</dbReference>
<feature type="compositionally biased region" description="Low complexity" evidence="1">
    <location>
        <begin position="1"/>
        <end position="24"/>
    </location>
</feature>
<dbReference type="AlphaFoldDB" id="A0A9P6KEC5"/>
<keyword evidence="3" id="KW-1185">Reference proteome</keyword>
<feature type="region of interest" description="Disordered" evidence="1">
    <location>
        <begin position="1"/>
        <end position="143"/>
    </location>
</feature>
<organism evidence="2 3">
    <name type="scientific">Lunasporangiospora selenospora</name>
    <dbReference type="NCBI Taxonomy" id="979761"/>
    <lineage>
        <taxon>Eukaryota</taxon>
        <taxon>Fungi</taxon>
        <taxon>Fungi incertae sedis</taxon>
        <taxon>Mucoromycota</taxon>
        <taxon>Mortierellomycotina</taxon>
        <taxon>Mortierellomycetes</taxon>
        <taxon>Mortierellales</taxon>
        <taxon>Mortierellaceae</taxon>
        <taxon>Lunasporangiospora</taxon>
    </lineage>
</organism>
<gene>
    <name evidence="2" type="primary">SLC7A6OS</name>
    <name evidence="2" type="ORF">BGW38_001305</name>
</gene>
<feature type="compositionally biased region" description="Low complexity" evidence="1">
    <location>
        <begin position="90"/>
        <end position="116"/>
    </location>
</feature>
<evidence type="ECO:0000313" key="2">
    <source>
        <dbReference type="EMBL" id="KAF9581620.1"/>
    </source>
</evidence>
<comment type="caution">
    <text evidence="2">The sequence shown here is derived from an EMBL/GenBank/DDBJ whole genome shotgun (WGS) entry which is preliminary data.</text>
</comment>
<feature type="region of interest" description="Disordered" evidence="1">
    <location>
        <begin position="346"/>
        <end position="385"/>
    </location>
</feature>
<protein>
    <submittedName>
        <fullName evidence="2">Solute carrier 7, member 6 opposite strand</fullName>
    </submittedName>
</protein>
<dbReference type="GO" id="GO:0032502">
    <property type="term" value="P:developmental process"/>
    <property type="evidence" value="ECO:0007669"/>
    <property type="project" value="TreeGrafter"/>
</dbReference>
<evidence type="ECO:0000256" key="1">
    <source>
        <dbReference type="SAM" id="MobiDB-lite"/>
    </source>
</evidence>
<dbReference type="InterPro" id="IPR040218">
    <property type="entry name" value="SLC7A6OS"/>
</dbReference>
<feature type="compositionally biased region" description="Acidic residues" evidence="1">
    <location>
        <begin position="412"/>
        <end position="423"/>
    </location>
</feature>
<proteinExistence type="predicted"/>
<feature type="region of interest" description="Disordered" evidence="1">
    <location>
        <begin position="398"/>
        <end position="455"/>
    </location>
</feature>
<dbReference type="OrthoDB" id="6255506at2759"/>
<accession>A0A9P6KEC5</accession>
<dbReference type="Proteomes" id="UP000780801">
    <property type="component" value="Unassembled WGS sequence"/>
</dbReference>